<protein>
    <submittedName>
        <fullName evidence="1">Uncharacterized protein</fullName>
    </submittedName>
</protein>
<dbReference type="GeneID" id="24842294"/>
<proteinExistence type="predicted"/>
<dbReference type="OrthoDB" id="85337at2157"/>
<dbReference type="Proteomes" id="UP000027981">
    <property type="component" value="Chromosome"/>
</dbReference>
<dbReference type="HOGENOM" id="CLU_1406038_0_0_2"/>
<keyword evidence="2" id="KW-1185">Reference proteome</keyword>
<reference evidence="1 2" key="2">
    <citation type="journal article" date="2015" name="Genome Announc.">
        <title>Complete Genome Sequence of Hyperthermophilic Piezophilic Archaeon Palaeococcus pacificus DY20341T, Isolated from Deep-Sea Hydrothermal Sediments.</title>
        <authorList>
            <person name="Zeng X."/>
            <person name="Jebbar M."/>
            <person name="Shao Z."/>
        </authorList>
    </citation>
    <scope>NUCLEOTIDE SEQUENCE [LARGE SCALE GENOMIC DNA]</scope>
    <source>
        <strain evidence="1 2">DY20341</strain>
    </source>
</reference>
<evidence type="ECO:0000313" key="2">
    <source>
        <dbReference type="Proteomes" id="UP000027981"/>
    </source>
</evidence>
<gene>
    <name evidence="1" type="ORF">PAP_05855</name>
</gene>
<dbReference type="RefSeq" id="WP_048165114.1">
    <property type="nucleotide sequence ID" value="NZ_CP006019.1"/>
</dbReference>
<name>A0A075LTY4_9EURY</name>
<dbReference type="eggNOG" id="arCOG03785">
    <property type="taxonomic scope" value="Archaea"/>
</dbReference>
<evidence type="ECO:0000313" key="1">
    <source>
        <dbReference type="EMBL" id="AIF69571.1"/>
    </source>
</evidence>
<dbReference type="STRING" id="1343739.PAP_05855"/>
<dbReference type="AlphaFoldDB" id="A0A075LTY4"/>
<organism evidence="1 2">
    <name type="scientific">Palaeococcus pacificus DY20341</name>
    <dbReference type="NCBI Taxonomy" id="1343739"/>
    <lineage>
        <taxon>Archaea</taxon>
        <taxon>Methanobacteriati</taxon>
        <taxon>Methanobacteriota</taxon>
        <taxon>Thermococci</taxon>
        <taxon>Thermococcales</taxon>
        <taxon>Thermococcaceae</taxon>
        <taxon>Palaeococcus</taxon>
    </lineage>
</organism>
<dbReference type="KEGG" id="ppac:PAP_05855"/>
<reference evidence="2" key="1">
    <citation type="submission" date="2013-06" db="EMBL/GenBank/DDBJ databases">
        <title>Complete Genome Sequence of Hyperthermophilic Palaeococcus pacificus DY20341T, Isolated from a Deep-Sea Hydrothermal Sediments.</title>
        <authorList>
            <person name="Zeng X."/>
            <person name="Shao Z."/>
        </authorList>
    </citation>
    <scope>NUCLEOTIDE SEQUENCE [LARGE SCALE GENOMIC DNA]</scope>
    <source>
        <strain evidence="2">DY20341</strain>
    </source>
</reference>
<sequence>MIAYEPLMVAMPLAKWLGEFVVKERRIPTGDEVREFFKSVGFEEVFLDKGMAVHRNRFILAITLPKKNTLVIDLLSSSGELSDALEVIAYHDKQIEGYIIDIIPANELEFEGNVGLEPAIIDDKNFELKSTPVLGYFEEEKEEISLVIDEEAYNLWKKSGKLEICPICGAEGLVWKESFAYCPSCGFGIRIRGEKK</sequence>
<accession>A0A075LTY4</accession>
<dbReference type="EMBL" id="CP006019">
    <property type="protein sequence ID" value="AIF69571.1"/>
    <property type="molecule type" value="Genomic_DNA"/>
</dbReference>